<dbReference type="GO" id="GO:0005737">
    <property type="term" value="C:cytoplasm"/>
    <property type="evidence" value="ECO:0007669"/>
    <property type="project" value="TreeGrafter"/>
</dbReference>
<proteinExistence type="inferred from homology"/>
<dbReference type="PANTHER" id="PTHR10628:SF30">
    <property type="entry name" value="EXO-ALPHA-SIALIDASE"/>
    <property type="match status" value="1"/>
</dbReference>
<dbReference type="KEGG" id="ahel:Q31a_37830"/>
<organism evidence="5 6">
    <name type="scientific">Aureliella helgolandensis</name>
    <dbReference type="NCBI Taxonomy" id="2527968"/>
    <lineage>
        <taxon>Bacteria</taxon>
        <taxon>Pseudomonadati</taxon>
        <taxon>Planctomycetota</taxon>
        <taxon>Planctomycetia</taxon>
        <taxon>Pirellulales</taxon>
        <taxon>Pirellulaceae</taxon>
        <taxon>Aureliella</taxon>
    </lineage>
</organism>
<dbReference type="GO" id="GO:0006689">
    <property type="term" value="P:ganglioside catabolic process"/>
    <property type="evidence" value="ECO:0007669"/>
    <property type="project" value="TreeGrafter"/>
</dbReference>
<dbReference type="InterPro" id="IPR011040">
    <property type="entry name" value="Sialidase"/>
</dbReference>
<name>A0A518GA39_9BACT</name>
<dbReference type="Gene3D" id="2.120.10.10">
    <property type="match status" value="1"/>
</dbReference>
<dbReference type="PANTHER" id="PTHR10628">
    <property type="entry name" value="SIALIDASE"/>
    <property type="match status" value="1"/>
</dbReference>
<evidence type="ECO:0000256" key="3">
    <source>
        <dbReference type="ARBA" id="ARBA00012733"/>
    </source>
</evidence>
<evidence type="ECO:0000256" key="1">
    <source>
        <dbReference type="ARBA" id="ARBA00000427"/>
    </source>
</evidence>
<dbReference type="Gene3D" id="2.60.40.1290">
    <property type="match status" value="1"/>
</dbReference>
<dbReference type="Proteomes" id="UP000318017">
    <property type="component" value="Chromosome"/>
</dbReference>
<protein>
    <recommendedName>
        <fullName evidence="3">exo-alpha-sialidase</fullName>
        <ecNumber evidence="3">3.2.1.18</ecNumber>
    </recommendedName>
</protein>
<dbReference type="SUPFAM" id="SSF50939">
    <property type="entry name" value="Sialidases"/>
    <property type="match status" value="1"/>
</dbReference>
<gene>
    <name evidence="5" type="primary">nedA_1</name>
    <name evidence="5" type="ORF">Q31a_37830</name>
</gene>
<evidence type="ECO:0000313" key="5">
    <source>
        <dbReference type="EMBL" id="QDV25457.1"/>
    </source>
</evidence>
<reference evidence="5 6" key="1">
    <citation type="submission" date="2019-02" db="EMBL/GenBank/DDBJ databases">
        <title>Deep-cultivation of Planctomycetes and their phenomic and genomic characterization uncovers novel biology.</title>
        <authorList>
            <person name="Wiegand S."/>
            <person name="Jogler M."/>
            <person name="Boedeker C."/>
            <person name="Pinto D."/>
            <person name="Vollmers J."/>
            <person name="Rivas-Marin E."/>
            <person name="Kohn T."/>
            <person name="Peeters S.H."/>
            <person name="Heuer A."/>
            <person name="Rast P."/>
            <person name="Oberbeckmann S."/>
            <person name="Bunk B."/>
            <person name="Jeske O."/>
            <person name="Meyerdierks A."/>
            <person name="Storesund J.E."/>
            <person name="Kallscheuer N."/>
            <person name="Luecker S."/>
            <person name="Lage O.M."/>
            <person name="Pohl T."/>
            <person name="Merkel B.J."/>
            <person name="Hornburger P."/>
            <person name="Mueller R.-W."/>
            <person name="Bruemmer F."/>
            <person name="Labrenz M."/>
            <person name="Spormann A.M."/>
            <person name="Op den Camp H."/>
            <person name="Overmann J."/>
            <person name="Amann R."/>
            <person name="Jetten M.S.M."/>
            <person name="Mascher T."/>
            <person name="Medema M.H."/>
            <person name="Devos D.P."/>
            <person name="Kaster A.-K."/>
            <person name="Ovreas L."/>
            <person name="Rohde M."/>
            <person name="Galperin M.Y."/>
            <person name="Jogler C."/>
        </authorList>
    </citation>
    <scope>NUCLEOTIDE SEQUENCE [LARGE SCALE GENOMIC DNA]</scope>
    <source>
        <strain evidence="5 6">Q31a</strain>
    </source>
</reference>
<dbReference type="InterPro" id="IPR026856">
    <property type="entry name" value="Sialidase_fam"/>
</dbReference>
<dbReference type="AlphaFoldDB" id="A0A518GA39"/>
<evidence type="ECO:0000256" key="2">
    <source>
        <dbReference type="ARBA" id="ARBA00009348"/>
    </source>
</evidence>
<dbReference type="GO" id="GO:0004308">
    <property type="term" value="F:exo-alpha-sialidase activity"/>
    <property type="evidence" value="ECO:0007669"/>
    <property type="project" value="UniProtKB-EC"/>
</dbReference>
<dbReference type="OrthoDB" id="7294637at2"/>
<dbReference type="CDD" id="cd15482">
    <property type="entry name" value="Sialidase_non-viral"/>
    <property type="match status" value="1"/>
</dbReference>
<dbReference type="GO" id="GO:0009313">
    <property type="term" value="P:oligosaccharide catabolic process"/>
    <property type="evidence" value="ECO:0007669"/>
    <property type="project" value="TreeGrafter"/>
</dbReference>
<feature type="domain" description="Sialidase" evidence="4">
    <location>
        <begin position="362"/>
        <end position="647"/>
    </location>
</feature>
<keyword evidence="6" id="KW-1185">Reference proteome</keyword>
<keyword evidence="5" id="KW-0326">Glycosidase</keyword>
<comment type="catalytic activity">
    <reaction evidence="1">
        <text>Hydrolysis of alpha-(2-&gt;3)-, alpha-(2-&gt;6)-, alpha-(2-&gt;8)- glycosidic linkages of terminal sialic acid residues in oligosaccharides, glycoproteins, glycolipids, colominic acid and synthetic substrates.</text>
        <dbReference type="EC" id="3.2.1.18"/>
    </reaction>
</comment>
<dbReference type="EC" id="3.2.1.18" evidence="3"/>
<comment type="similarity">
    <text evidence="2">Belongs to the glycosyl hydrolase 33 family.</text>
</comment>
<dbReference type="InterPro" id="IPR036278">
    <property type="entry name" value="Sialidase_sf"/>
</dbReference>
<accession>A0A518GA39</accession>
<sequence>MNRSLSWQRALTAAFTLVPVFAFVLAGALRANTADFEHAQAGPFQSLDTNLGKWVVVRGSARVDREHAANGKQCLHLAGGTETSIELTLAGAVRTDGNLTFRAERWTKRSPFTFRIEKRVDGQWLEIWNGDKQIQVGRGFLSDIDLALADPNLDRLRISVTSPPGTGVLIDDVRIAPAQVQRIVAAEVVPLTLPALVGVEHCPIVKLKIETSGRVSPISLSQIRGNLKGTILEDEITQVSAFFTGSSGRFNTAVALGSTERIDSSFQFDCGLELGEGANYVWIACGLRKDANIDHRIGAVCEQLTFSNGETIQLDAAPTVQRMGIALRSRGEDGVHTYRIPGLATTLSGSLISVYDNRRSKGGDLPGDIDVGMSRSTDGGLSWRPMRTIMDMGQDPEWNYDGIGDPAVLVDRNTGTIWVAATWSHGNRSWHGSGPGLQPEETGQLILVRSDDDGLTWSDPINITQQVKRPEWCFLLQGPGKGITMQDGTLVFAAQYQDSPENDRLPHSTILYSKDHGANWHIGTGAFDDTTEAQVVELEPGVLMLNCRYNRDSVRVVMTTNDMGKTWHKHASSERALIEPTACMASLINVDREVGANVGTWLLFSNPDSTRGRHHITIKASPDHGLTWPKEHHLLLDKGSGSGYSCMSMIDRHTVGILYEGSQAQLTFQRIPLKDLVPPLNL</sequence>
<dbReference type="Pfam" id="PF13088">
    <property type="entry name" value="BNR_2"/>
    <property type="match status" value="1"/>
</dbReference>
<dbReference type="EMBL" id="CP036298">
    <property type="protein sequence ID" value="QDV25457.1"/>
    <property type="molecule type" value="Genomic_DNA"/>
</dbReference>
<dbReference type="RefSeq" id="WP_145080561.1">
    <property type="nucleotide sequence ID" value="NZ_CP036298.1"/>
</dbReference>
<dbReference type="GO" id="GO:0016020">
    <property type="term" value="C:membrane"/>
    <property type="evidence" value="ECO:0007669"/>
    <property type="project" value="TreeGrafter"/>
</dbReference>
<keyword evidence="5" id="KW-0378">Hydrolase</keyword>
<evidence type="ECO:0000313" key="6">
    <source>
        <dbReference type="Proteomes" id="UP000318017"/>
    </source>
</evidence>
<evidence type="ECO:0000259" key="4">
    <source>
        <dbReference type="Pfam" id="PF13088"/>
    </source>
</evidence>